<dbReference type="GO" id="GO:0006635">
    <property type="term" value="P:fatty acid beta-oxidation"/>
    <property type="evidence" value="ECO:0007669"/>
    <property type="project" value="TreeGrafter"/>
</dbReference>
<dbReference type="PANTHER" id="PTHR11941:SF54">
    <property type="entry name" value="ENOYL-COA HYDRATASE, MITOCHONDRIAL"/>
    <property type="match status" value="1"/>
</dbReference>
<organism evidence="1 2">
    <name type="scientific">Aquibium carbonis</name>
    <dbReference type="NCBI Taxonomy" id="2495581"/>
    <lineage>
        <taxon>Bacteria</taxon>
        <taxon>Pseudomonadati</taxon>
        <taxon>Pseudomonadota</taxon>
        <taxon>Alphaproteobacteria</taxon>
        <taxon>Hyphomicrobiales</taxon>
        <taxon>Phyllobacteriaceae</taxon>
        <taxon>Aquibium</taxon>
    </lineage>
</organism>
<keyword evidence="2" id="KW-1185">Reference proteome</keyword>
<keyword evidence="1" id="KW-0413">Isomerase</keyword>
<comment type="caution">
    <text evidence="1">The sequence shown here is derived from an EMBL/GenBank/DDBJ whole genome shotgun (WGS) entry which is preliminary data.</text>
</comment>
<protein>
    <submittedName>
        <fullName evidence="1">Enoyl-CoA hydratase/isomerase family protein</fullName>
    </submittedName>
</protein>
<dbReference type="InterPro" id="IPR029045">
    <property type="entry name" value="ClpP/crotonase-like_dom_sf"/>
</dbReference>
<dbReference type="Gene3D" id="3.90.226.10">
    <property type="entry name" value="2-enoyl-CoA Hydratase, Chain A, domain 1"/>
    <property type="match status" value="1"/>
</dbReference>
<dbReference type="OrthoDB" id="9775794at2"/>
<name>A0A3R9ZRT9_9HYPH</name>
<evidence type="ECO:0000313" key="1">
    <source>
        <dbReference type="EMBL" id="RST86206.1"/>
    </source>
</evidence>
<sequence length="271" mass="28788">MTSTETNPPATLDWPESGIARITLSRGETHNTITTELLASLESLLSEVEAAQARVLILTGSGKTFCGGAHIRYFTDPASPLHSNPLGIRSYVHRILDVFARLRNGPFVTVAAIGGHALGGGCELALACDFRLMSRDARIGLTETTLGAVAGGGGVQLLSRIVGRAKALEFILPGEQWTAEAACSIGLVTAIHVQTELPDASLSFARRFLRCSPIAIAETKRALYRCEAATAEEADRIALDAVAAVASGPEWQEGMSAFTDKRSPSFRREAP</sequence>
<dbReference type="CDD" id="cd06558">
    <property type="entry name" value="crotonase-like"/>
    <property type="match status" value="1"/>
</dbReference>
<evidence type="ECO:0000313" key="2">
    <source>
        <dbReference type="Proteomes" id="UP000278398"/>
    </source>
</evidence>
<reference evidence="1 2" key="1">
    <citation type="submission" date="2018-12" db="EMBL/GenBank/DDBJ databases">
        <title>Mesorhizobium carbonis sp. nov., isolated from coal mine water.</title>
        <authorList>
            <person name="Xin W."/>
            <person name="Xu Z."/>
            <person name="Xiang F."/>
            <person name="Zhang J."/>
            <person name="Xi L."/>
            <person name="Liu J."/>
        </authorList>
    </citation>
    <scope>NUCLEOTIDE SEQUENCE [LARGE SCALE GENOMIC DNA]</scope>
    <source>
        <strain evidence="1 2">B2.3</strain>
    </source>
</reference>
<dbReference type="RefSeq" id="WP_126700093.1">
    <property type="nucleotide sequence ID" value="NZ_RWKW01000040.1"/>
</dbReference>
<dbReference type="GO" id="GO:0016853">
    <property type="term" value="F:isomerase activity"/>
    <property type="evidence" value="ECO:0007669"/>
    <property type="project" value="UniProtKB-KW"/>
</dbReference>
<dbReference type="InterPro" id="IPR001753">
    <property type="entry name" value="Enoyl-CoA_hydra/iso"/>
</dbReference>
<dbReference type="AlphaFoldDB" id="A0A3R9ZRT9"/>
<dbReference type="PANTHER" id="PTHR11941">
    <property type="entry name" value="ENOYL-COA HYDRATASE-RELATED"/>
    <property type="match status" value="1"/>
</dbReference>
<dbReference type="SUPFAM" id="SSF52096">
    <property type="entry name" value="ClpP/crotonase"/>
    <property type="match status" value="1"/>
</dbReference>
<dbReference type="EMBL" id="RWKW01000040">
    <property type="protein sequence ID" value="RST86206.1"/>
    <property type="molecule type" value="Genomic_DNA"/>
</dbReference>
<dbReference type="Pfam" id="PF00378">
    <property type="entry name" value="ECH_1"/>
    <property type="match status" value="1"/>
</dbReference>
<dbReference type="Proteomes" id="UP000278398">
    <property type="component" value="Unassembled WGS sequence"/>
</dbReference>
<proteinExistence type="predicted"/>
<gene>
    <name evidence="1" type="ORF">EJC49_11600</name>
</gene>
<accession>A0A3R9ZRT9</accession>